<reference evidence="2 3" key="1">
    <citation type="submission" date="2019-11" db="EMBL/GenBank/DDBJ databases">
        <authorList>
            <person name="Dong K."/>
        </authorList>
    </citation>
    <scope>NUCLEOTIDE SEQUENCE [LARGE SCALE GENOMIC DNA]</scope>
    <source>
        <strain evidence="2 3">NBRC 111993</strain>
    </source>
</reference>
<dbReference type="AlphaFoldDB" id="A0A6L6J927"/>
<dbReference type="OrthoDB" id="7658988at2"/>
<keyword evidence="3" id="KW-1185">Reference proteome</keyword>
<name>A0A6L6J927_9RHOB</name>
<feature type="region of interest" description="Disordered" evidence="1">
    <location>
        <begin position="1"/>
        <end position="20"/>
    </location>
</feature>
<gene>
    <name evidence="2" type="ORF">GL286_12240</name>
</gene>
<comment type="caution">
    <text evidence="2">The sequence shown here is derived from an EMBL/GenBank/DDBJ whole genome shotgun (WGS) entry which is preliminary data.</text>
</comment>
<organism evidence="2 3">
    <name type="scientific">Paracoccus aestuariivivens</name>
    <dbReference type="NCBI Taxonomy" id="1820333"/>
    <lineage>
        <taxon>Bacteria</taxon>
        <taxon>Pseudomonadati</taxon>
        <taxon>Pseudomonadota</taxon>
        <taxon>Alphaproteobacteria</taxon>
        <taxon>Rhodobacterales</taxon>
        <taxon>Paracoccaceae</taxon>
        <taxon>Paracoccus</taxon>
    </lineage>
</organism>
<proteinExistence type="predicted"/>
<dbReference type="InterPro" id="IPR045386">
    <property type="entry name" value="DUF6525"/>
</dbReference>
<dbReference type="Pfam" id="PF20135">
    <property type="entry name" value="DUF6525"/>
    <property type="match status" value="1"/>
</dbReference>
<evidence type="ECO:0000313" key="3">
    <source>
        <dbReference type="Proteomes" id="UP000478183"/>
    </source>
</evidence>
<dbReference type="Proteomes" id="UP000478183">
    <property type="component" value="Unassembled WGS sequence"/>
</dbReference>
<protein>
    <submittedName>
        <fullName evidence="2">Uncharacterized protein</fullName>
    </submittedName>
</protein>
<dbReference type="EMBL" id="WMIE01000006">
    <property type="protein sequence ID" value="MTH78500.1"/>
    <property type="molecule type" value="Genomic_DNA"/>
</dbReference>
<accession>A0A6L6J927</accession>
<evidence type="ECO:0000313" key="2">
    <source>
        <dbReference type="EMBL" id="MTH78500.1"/>
    </source>
</evidence>
<evidence type="ECO:0000256" key="1">
    <source>
        <dbReference type="SAM" id="MobiDB-lite"/>
    </source>
</evidence>
<sequence>MPPANNLASSLRKRRNAAPMDSFDRLPKELRQWLAQAALPWSPRSVRRIWHEATRCGGAGFADALARLAAAERRALRRDSRDIWGQDYPCD</sequence>